<evidence type="ECO:0000256" key="4">
    <source>
        <dbReference type="ARBA" id="ARBA00022475"/>
    </source>
</evidence>
<evidence type="ECO:0000256" key="6">
    <source>
        <dbReference type="ARBA" id="ARBA00022553"/>
    </source>
</evidence>
<dbReference type="CDD" id="cd00082">
    <property type="entry name" value="HisKA"/>
    <property type="match status" value="1"/>
</dbReference>
<keyword evidence="11" id="KW-0902">Two-component regulatory system</keyword>
<dbReference type="InterPro" id="IPR003594">
    <property type="entry name" value="HATPase_dom"/>
</dbReference>
<evidence type="ECO:0000256" key="12">
    <source>
        <dbReference type="ARBA" id="ARBA00023136"/>
    </source>
</evidence>
<dbReference type="PANTHER" id="PTHR44936">
    <property type="entry name" value="SENSOR PROTEIN CREC"/>
    <property type="match status" value="1"/>
</dbReference>
<dbReference type="RefSeq" id="WP_379877981.1">
    <property type="nucleotide sequence ID" value="NZ_JBHUIP010000014.1"/>
</dbReference>
<evidence type="ECO:0000256" key="10">
    <source>
        <dbReference type="ARBA" id="ARBA00022989"/>
    </source>
</evidence>
<organism evidence="15 16">
    <name type="scientific">Lacibacterium aquatile</name>
    <dbReference type="NCBI Taxonomy" id="1168082"/>
    <lineage>
        <taxon>Bacteria</taxon>
        <taxon>Pseudomonadati</taxon>
        <taxon>Pseudomonadota</taxon>
        <taxon>Alphaproteobacteria</taxon>
        <taxon>Rhodospirillales</taxon>
        <taxon>Rhodospirillaceae</taxon>
    </lineage>
</organism>
<dbReference type="PROSITE" id="PS50109">
    <property type="entry name" value="HIS_KIN"/>
    <property type="match status" value="1"/>
</dbReference>
<accession>A0ABW5DZI3</accession>
<dbReference type="InterPro" id="IPR003661">
    <property type="entry name" value="HisK_dim/P_dom"/>
</dbReference>
<dbReference type="SMART" id="SM00388">
    <property type="entry name" value="HisKA"/>
    <property type="match status" value="1"/>
</dbReference>
<evidence type="ECO:0000313" key="15">
    <source>
        <dbReference type="EMBL" id="MFD2264846.1"/>
    </source>
</evidence>
<evidence type="ECO:0000256" key="8">
    <source>
        <dbReference type="ARBA" id="ARBA00022692"/>
    </source>
</evidence>
<proteinExistence type="predicted"/>
<evidence type="ECO:0000256" key="5">
    <source>
        <dbReference type="ARBA" id="ARBA00022519"/>
    </source>
</evidence>
<dbReference type="Pfam" id="PF00512">
    <property type="entry name" value="HisKA"/>
    <property type="match status" value="1"/>
</dbReference>
<dbReference type="Pfam" id="PF02518">
    <property type="entry name" value="HATPase_c"/>
    <property type="match status" value="1"/>
</dbReference>
<comment type="catalytic activity">
    <reaction evidence="1">
        <text>ATP + protein L-histidine = ADP + protein N-phospho-L-histidine.</text>
        <dbReference type="EC" id="2.7.13.3"/>
    </reaction>
</comment>
<comment type="subcellular location">
    <subcellularLocation>
        <location evidence="2">Cell inner membrane</location>
        <topology evidence="2">Multi-pass membrane protein</topology>
    </subcellularLocation>
</comment>
<dbReference type="Gene3D" id="1.10.287.130">
    <property type="match status" value="1"/>
</dbReference>
<evidence type="ECO:0000256" key="2">
    <source>
        <dbReference type="ARBA" id="ARBA00004429"/>
    </source>
</evidence>
<dbReference type="PANTHER" id="PTHR44936:SF5">
    <property type="entry name" value="SENSOR HISTIDINE KINASE ENVZ"/>
    <property type="match status" value="1"/>
</dbReference>
<dbReference type="InterPro" id="IPR036890">
    <property type="entry name" value="HATPase_C_sf"/>
</dbReference>
<dbReference type="EMBL" id="JBHUIP010000014">
    <property type="protein sequence ID" value="MFD2264846.1"/>
    <property type="molecule type" value="Genomic_DNA"/>
</dbReference>
<evidence type="ECO:0000256" key="11">
    <source>
        <dbReference type="ARBA" id="ARBA00023012"/>
    </source>
</evidence>
<keyword evidence="16" id="KW-1185">Reference proteome</keyword>
<dbReference type="CDD" id="cd00075">
    <property type="entry name" value="HATPase"/>
    <property type="match status" value="1"/>
</dbReference>
<evidence type="ECO:0000256" key="1">
    <source>
        <dbReference type="ARBA" id="ARBA00000085"/>
    </source>
</evidence>
<dbReference type="EC" id="2.7.13.3" evidence="3"/>
<keyword evidence="12 13" id="KW-0472">Membrane</keyword>
<keyword evidence="4" id="KW-1003">Cell membrane</keyword>
<dbReference type="PRINTS" id="PR00344">
    <property type="entry name" value="BCTRLSENSOR"/>
</dbReference>
<feature type="domain" description="Histidine kinase" evidence="14">
    <location>
        <begin position="266"/>
        <end position="489"/>
    </location>
</feature>
<dbReference type="SUPFAM" id="SSF55874">
    <property type="entry name" value="ATPase domain of HSP90 chaperone/DNA topoisomerase II/histidine kinase"/>
    <property type="match status" value="1"/>
</dbReference>
<evidence type="ECO:0000256" key="13">
    <source>
        <dbReference type="SAM" id="Phobius"/>
    </source>
</evidence>
<dbReference type="InterPro" id="IPR036097">
    <property type="entry name" value="HisK_dim/P_sf"/>
</dbReference>
<keyword evidence="10 13" id="KW-1133">Transmembrane helix</keyword>
<evidence type="ECO:0000259" key="14">
    <source>
        <dbReference type="PROSITE" id="PS50109"/>
    </source>
</evidence>
<keyword evidence="6" id="KW-0597">Phosphoprotein</keyword>
<keyword evidence="9" id="KW-0418">Kinase</keyword>
<dbReference type="Proteomes" id="UP001597295">
    <property type="component" value="Unassembled WGS sequence"/>
</dbReference>
<comment type="caution">
    <text evidence="15">The sequence shown here is derived from an EMBL/GenBank/DDBJ whole genome shotgun (WGS) entry which is preliminary data.</text>
</comment>
<evidence type="ECO:0000313" key="16">
    <source>
        <dbReference type="Proteomes" id="UP001597295"/>
    </source>
</evidence>
<name>A0ABW5DZI3_9PROT</name>
<dbReference type="SMART" id="SM00387">
    <property type="entry name" value="HATPase_c"/>
    <property type="match status" value="1"/>
</dbReference>
<keyword evidence="15" id="KW-0067">ATP-binding</keyword>
<protein>
    <recommendedName>
        <fullName evidence="3">histidine kinase</fullName>
        <ecNumber evidence="3">2.7.13.3</ecNumber>
    </recommendedName>
</protein>
<keyword evidence="7" id="KW-0808">Transferase</keyword>
<sequence length="489" mass="53509">MDSEVPLMARFRGRAVLILLAILALALIFSYFMQSFALSRQYDTLEAPKLGAGMARVWRATDIALAERRDPAGDLITLHFSGMKFERASTPGEERNGAQLILPVVRDPGSQAPEIVYLWLERPLLEDRALDLTLAGASLESALSQLSLDLHEMGVPAIVSLPVRDGSWLVFRSQVFWSQRTTPVMVGLVYGAALAILVGAAILAALWLSRPLEQLATAAAASRNDPSPPALPDVGGREIAMLGEVIEEGRTTLRTLLEDRTRMLAAISHDLRTPATRLKLRAEFIEDDALREKILKDLDEMSEMIASALAFLRDDALREAEQLVSFSSILQSLCDDFADSGSAVSLVEAPPLRFETVGTVFGAHREARVFGEGRSLRMRGRPSSLRRAFANLIDNAVKYGGRAEVTVHATTEEVFVEILDDGPGIPEEEIGNVLKPFYRLESSRNRDTGGSGLGLAIVKSIVDLHGGELELLNRVRGGLRVRVSLPRRL</sequence>
<dbReference type="GO" id="GO:0005524">
    <property type="term" value="F:ATP binding"/>
    <property type="evidence" value="ECO:0007669"/>
    <property type="project" value="UniProtKB-KW"/>
</dbReference>
<gene>
    <name evidence="15" type="ORF">ACFSM5_18210</name>
</gene>
<dbReference type="InterPro" id="IPR005467">
    <property type="entry name" value="His_kinase_dom"/>
</dbReference>
<dbReference type="InterPro" id="IPR050980">
    <property type="entry name" value="2C_sensor_his_kinase"/>
</dbReference>
<evidence type="ECO:0000256" key="7">
    <source>
        <dbReference type="ARBA" id="ARBA00022679"/>
    </source>
</evidence>
<feature type="transmembrane region" description="Helical" evidence="13">
    <location>
        <begin position="184"/>
        <end position="208"/>
    </location>
</feature>
<keyword evidence="5" id="KW-0997">Cell inner membrane</keyword>
<feature type="transmembrane region" description="Helical" evidence="13">
    <location>
        <begin position="15"/>
        <end position="33"/>
    </location>
</feature>
<dbReference type="InterPro" id="IPR004358">
    <property type="entry name" value="Sig_transdc_His_kin-like_C"/>
</dbReference>
<keyword evidence="8 13" id="KW-0812">Transmembrane</keyword>
<evidence type="ECO:0000256" key="9">
    <source>
        <dbReference type="ARBA" id="ARBA00022777"/>
    </source>
</evidence>
<dbReference type="Gene3D" id="3.30.565.10">
    <property type="entry name" value="Histidine kinase-like ATPase, C-terminal domain"/>
    <property type="match status" value="1"/>
</dbReference>
<evidence type="ECO:0000256" key="3">
    <source>
        <dbReference type="ARBA" id="ARBA00012438"/>
    </source>
</evidence>
<keyword evidence="15" id="KW-0547">Nucleotide-binding</keyword>
<reference evidence="16" key="1">
    <citation type="journal article" date="2019" name="Int. J. Syst. Evol. Microbiol.">
        <title>The Global Catalogue of Microorganisms (GCM) 10K type strain sequencing project: providing services to taxonomists for standard genome sequencing and annotation.</title>
        <authorList>
            <consortium name="The Broad Institute Genomics Platform"/>
            <consortium name="The Broad Institute Genome Sequencing Center for Infectious Disease"/>
            <person name="Wu L."/>
            <person name="Ma J."/>
        </authorList>
    </citation>
    <scope>NUCLEOTIDE SEQUENCE [LARGE SCALE GENOMIC DNA]</scope>
    <source>
        <strain evidence="16">CGMCC 1.19062</strain>
    </source>
</reference>
<dbReference type="SUPFAM" id="SSF47384">
    <property type="entry name" value="Homodimeric domain of signal transducing histidine kinase"/>
    <property type="match status" value="1"/>
</dbReference>